<protein>
    <recommendedName>
        <fullName evidence="6">RFX-type winged-helix domain-containing protein</fullName>
    </recommendedName>
</protein>
<dbReference type="Pfam" id="PF18326">
    <property type="entry name" value="RFX5_N"/>
    <property type="match status" value="1"/>
</dbReference>
<dbReference type="GO" id="GO:0000978">
    <property type="term" value="F:RNA polymerase II cis-regulatory region sequence-specific DNA binding"/>
    <property type="evidence" value="ECO:0007669"/>
    <property type="project" value="TreeGrafter"/>
</dbReference>
<dbReference type="AlphaFoldDB" id="A0A401QAC0"/>
<dbReference type="Gene3D" id="6.10.140.1290">
    <property type="match status" value="1"/>
</dbReference>
<dbReference type="OrthoDB" id="10069709at2759"/>
<evidence type="ECO:0000259" key="6">
    <source>
        <dbReference type="PROSITE" id="PS51526"/>
    </source>
</evidence>
<keyword evidence="8" id="KW-1185">Reference proteome</keyword>
<reference evidence="7 8" key="1">
    <citation type="journal article" date="2018" name="Nat. Ecol. Evol.">
        <title>Shark genomes provide insights into elasmobranch evolution and the origin of vertebrates.</title>
        <authorList>
            <person name="Hara Y"/>
            <person name="Yamaguchi K"/>
            <person name="Onimaru K"/>
            <person name="Kadota M"/>
            <person name="Koyanagi M"/>
            <person name="Keeley SD"/>
            <person name="Tatsumi K"/>
            <person name="Tanaka K"/>
            <person name="Motone F"/>
            <person name="Kageyama Y"/>
            <person name="Nozu R"/>
            <person name="Adachi N"/>
            <person name="Nishimura O"/>
            <person name="Nakagawa R"/>
            <person name="Tanegashima C"/>
            <person name="Kiyatake I"/>
            <person name="Matsumoto R"/>
            <person name="Murakumo K"/>
            <person name="Nishida K"/>
            <person name="Terakita A"/>
            <person name="Kuratani S"/>
            <person name="Sato K"/>
            <person name="Hyodo S Kuraku.S."/>
        </authorList>
    </citation>
    <scope>NUCLEOTIDE SEQUENCE [LARGE SCALE GENOMIC DNA]</scope>
</reference>
<dbReference type="InterPro" id="IPR039779">
    <property type="entry name" value="RFX-like"/>
</dbReference>
<feature type="region of interest" description="Disordered" evidence="5">
    <location>
        <begin position="1"/>
        <end position="30"/>
    </location>
</feature>
<gene>
    <name evidence="7" type="ORF">scyTo_0022312</name>
</gene>
<comment type="subcellular location">
    <subcellularLocation>
        <location evidence="1">Nucleus</location>
    </subcellularLocation>
</comment>
<dbReference type="FunFam" id="1.10.10.10:FF:000128">
    <property type="entry name" value="DNA-binding protein RFX5 isoform X1"/>
    <property type="match status" value="1"/>
</dbReference>
<dbReference type="EMBL" id="BFAA01022059">
    <property type="protein sequence ID" value="GCB82333.1"/>
    <property type="molecule type" value="Genomic_DNA"/>
</dbReference>
<evidence type="ECO:0000256" key="2">
    <source>
        <dbReference type="ARBA" id="ARBA00023125"/>
    </source>
</evidence>
<sequence>MKDEEEAQSQVPNRASLASADPGAVDSEPSTLLNKIKSGISTPVKLKVANVLQEIKSLSDAEKLYLYMQLPSGPSYGDKSFGYSSGVTSGDQLPSSTADQMHACNWIRNHLEEHPDTCLPKQDVYDSYKRYCDNLSYRLLSAANFGKIMRDVFPNFKARRLGGRGQSKYCYGGIRRKTVVNLPSLPSLDLKLPDPVSVVFLRVCAFPRRLSSVFSPGRGWS</sequence>
<dbReference type="PROSITE" id="PS51526">
    <property type="entry name" value="RFX_DBD"/>
    <property type="match status" value="1"/>
</dbReference>
<dbReference type="PANTHER" id="PTHR12619:SF18">
    <property type="entry name" value="DNA-BINDING PROTEIN RFX5"/>
    <property type="match status" value="1"/>
</dbReference>
<evidence type="ECO:0000313" key="8">
    <source>
        <dbReference type="Proteomes" id="UP000288216"/>
    </source>
</evidence>
<dbReference type="STRING" id="75743.A0A401QAC0"/>
<evidence type="ECO:0000313" key="7">
    <source>
        <dbReference type="EMBL" id="GCB82333.1"/>
    </source>
</evidence>
<evidence type="ECO:0000256" key="1">
    <source>
        <dbReference type="ARBA" id="ARBA00004123"/>
    </source>
</evidence>
<feature type="domain" description="RFX-type winged-helix" evidence="6">
    <location>
        <begin position="103"/>
        <end position="178"/>
    </location>
</feature>
<dbReference type="InterPro" id="IPR003150">
    <property type="entry name" value="DNA-bd_RFX"/>
</dbReference>
<organism evidence="7 8">
    <name type="scientific">Scyliorhinus torazame</name>
    <name type="common">Cloudy catshark</name>
    <name type="synonym">Catulus torazame</name>
    <dbReference type="NCBI Taxonomy" id="75743"/>
    <lineage>
        <taxon>Eukaryota</taxon>
        <taxon>Metazoa</taxon>
        <taxon>Chordata</taxon>
        <taxon>Craniata</taxon>
        <taxon>Vertebrata</taxon>
        <taxon>Chondrichthyes</taxon>
        <taxon>Elasmobranchii</taxon>
        <taxon>Galeomorphii</taxon>
        <taxon>Galeoidea</taxon>
        <taxon>Carcharhiniformes</taxon>
        <taxon>Scyliorhinidae</taxon>
        <taxon>Scyliorhinus</taxon>
    </lineage>
</organism>
<dbReference type="Proteomes" id="UP000288216">
    <property type="component" value="Unassembled WGS sequence"/>
</dbReference>
<dbReference type="GO" id="GO:0005634">
    <property type="term" value="C:nucleus"/>
    <property type="evidence" value="ECO:0007669"/>
    <property type="project" value="UniProtKB-SubCell"/>
</dbReference>
<dbReference type="InterPro" id="IPR036390">
    <property type="entry name" value="WH_DNA-bd_sf"/>
</dbReference>
<dbReference type="GO" id="GO:0000981">
    <property type="term" value="F:DNA-binding transcription factor activity, RNA polymerase II-specific"/>
    <property type="evidence" value="ECO:0007669"/>
    <property type="project" value="TreeGrafter"/>
</dbReference>
<dbReference type="SUPFAM" id="SSF46785">
    <property type="entry name" value="Winged helix' DNA-binding domain"/>
    <property type="match status" value="1"/>
</dbReference>
<dbReference type="Pfam" id="PF02257">
    <property type="entry name" value="RFX_DNA_binding"/>
    <property type="match status" value="1"/>
</dbReference>
<evidence type="ECO:0000256" key="5">
    <source>
        <dbReference type="SAM" id="MobiDB-lite"/>
    </source>
</evidence>
<evidence type="ECO:0000256" key="4">
    <source>
        <dbReference type="ARBA" id="ARBA00061114"/>
    </source>
</evidence>
<keyword evidence="3" id="KW-0539">Nucleus</keyword>
<evidence type="ECO:0000256" key="3">
    <source>
        <dbReference type="ARBA" id="ARBA00023242"/>
    </source>
</evidence>
<dbReference type="PANTHER" id="PTHR12619">
    <property type="entry name" value="RFX TRANSCRIPTION FACTOR FAMILY"/>
    <property type="match status" value="1"/>
</dbReference>
<keyword evidence="2" id="KW-0238">DNA-binding</keyword>
<name>A0A401QAC0_SCYTO</name>
<accession>A0A401QAC0</accession>
<dbReference type="Gene3D" id="1.10.10.10">
    <property type="entry name" value="Winged helix-like DNA-binding domain superfamily/Winged helix DNA-binding domain"/>
    <property type="match status" value="1"/>
</dbReference>
<comment type="similarity">
    <text evidence="4">Belongs to the RFX family.</text>
</comment>
<dbReference type="OMA" id="MIDCETA"/>
<proteinExistence type="inferred from homology"/>
<dbReference type="InterPro" id="IPR036388">
    <property type="entry name" value="WH-like_DNA-bd_sf"/>
</dbReference>
<comment type="caution">
    <text evidence="7">The sequence shown here is derived from an EMBL/GenBank/DDBJ whole genome shotgun (WGS) entry which is preliminary data.</text>
</comment>